<organism evidence="4 5">
    <name type="scientific">Smittium angustum</name>
    <dbReference type="NCBI Taxonomy" id="133377"/>
    <lineage>
        <taxon>Eukaryota</taxon>
        <taxon>Fungi</taxon>
        <taxon>Fungi incertae sedis</taxon>
        <taxon>Zoopagomycota</taxon>
        <taxon>Kickxellomycotina</taxon>
        <taxon>Harpellomycetes</taxon>
        <taxon>Harpellales</taxon>
        <taxon>Legeriomycetaceae</taxon>
        <taxon>Smittium</taxon>
    </lineage>
</organism>
<name>A0A2U1IXR5_SMIAN</name>
<dbReference type="Pfam" id="PF12796">
    <property type="entry name" value="Ank_2"/>
    <property type="match status" value="2"/>
</dbReference>
<sequence>MFDLLSYQTISDIFIFSQNPNLALVSKTFYEVSQNTSVQARYFLFGPRKTDEQIADFYSKYKKLKLKEDLAVILTDKMDVELGWFHSIYRRTFQYCWAKCLKKMIGMYKLVIVDETENGTTVIEHHKVKKRKLNEKYDIRPVVNINFNAISGIFSFASKGGSLDFFKTLLEAHNIVIDTEKLYGIPASQMIGGSNLVKPYKDPIITNIPNNVYVLIMKEKNFEILKYIFEHEKPNQETTVKLLRSSIHSEILEIFEFVLQYCSIDILDKKTTISQLKFLNNLEFIKNVLGKYYKGDLSEKSIFDYIKPTMNSFYYHAGADNLDIIKFYVKNGIKPSNGKYKAVEEAIRSSSIETSKYFLSTVPIKKLSENTIIAGMKSYKPEHLKTLIDHGVDIDINSGTPLNYTCNRGFTESVNCLVENGADIYLDNSKALQKAAKNNYLDIVELILKNSNKPHDFIAKSFSKICISGNFSLANLYIKYNQVPKPSLDNALLKTLDNGFSILVELLIENGADYNVDRGKLLELAIVKEEKRIIDILLSKDDIIINTKSINQFMYGCKYNKLDLVDKFISRKSKVFLDNGSEGLIIALENGNKEISKVLIESVSDLDSICNKALVFACKNGYLDIVNKLCSNNKINVNMDEGIAYFYSVMDGYSEISAILIRAGLDKKYIEMGEIVEACKEGNIKKVREMVGSKNTDIAFQQDVCLKTACKRKNIEM</sequence>
<dbReference type="InterPro" id="IPR051165">
    <property type="entry name" value="Multifunctional_ANK_Repeat"/>
</dbReference>
<accession>A0A2U1IXR5</accession>
<protein>
    <submittedName>
        <fullName evidence="4">Uncharacterized protein</fullName>
    </submittedName>
</protein>
<dbReference type="SUPFAM" id="SSF48403">
    <property type="entry name" value="Ankyrin repeat"/>
    <property type="match status" value="1"/>
</dbReference>
<dbReference type="SMART" id="SM00248">
    <property type="entry name" value="ANK"/>
    <property type="match status" value="7"/>
</dbReference>
<dbReference type="EMBL" id="MBFU01000784">
    <property type="protein sequence ID" value="PVZ97577.1"/>
    <property type="molecule type" value="Genomic_DNA"/>
</dbReference>
<proteinExistence type="predicted"/>
<evidence type="ECO:0000313" key="4">
    <source>
        <dbReference type="EMBL" id="PVZ97577.1"/>
    </source>
</evidence>
<keyword evidence="5" id="KW-1185">Reference proteome</keyword>
<evidence type="ECO:0000256" key="1">
    <source>
        <dbReference type="ARBA" id="ARBA00022737"/>
    </source>
</evidence>
<dbReference type="InterPro" id="IPR036770">
    <property type="entry name" value="Ankyrin_rpt-contain_sf"/>
</dbReference>
<evidence type="ECO:0000256" key="3">
    <source>
        <dbReference type="PROSITE-ProRule" id="PRU00023"/>
    </source>
</evidence>
<dbReference type="Proteomes" id="UP000245591">
    <property type="component" value="Unassembled WGS sequence"/>
</dbReference>
<evidence type="ECO:0000256" key="2">
    <source>
        <dbReference type="ARBA" id="ARBA00023043"/>
    </source>
</evidence>
<dbReference type="Gene3D" id="1.25.40.20">
    <property type="entry name" value="Ankyrin repeat-containing domain"/>
    <property type="match status" value="2"/>
</dbReference>
<feature type="non-terminal residue" evidence="4">
    <location>
        <position position="717"/>
    </location>
</feature>
<reference evidence="4 5" key="1">
    <citation type="journal article" date="2018" name="MBio">
        <title>Comparative Genomics Reveals the Core Gene Toolbox for the Fungus-Insect Symbiosis.</title>
        <authorList>
            <person name="Wang Y."/>
            <person name="Stata M."/>
            <person name="Wang W."/>
            <person name="Stajich J.E."/>
            <person name="White M.M."/>
            <person name="Moncalvo J.M."/>
        </authorList>
    </citation>
    <scope>NUCLEOTIDE SEQUENCE [LARGE SCALE GENOMIC DNA]</scope>
    <source>
        <strain evidence="4 5">AUS-126-30</strain>
    </source>
</reference>
<keyword evidence="2 3" id="KW-0040">ANK repeat</keyword>
<dbReference type="PANTHER" id="PTHR24123">
    <property type="entry name" value="ANKYRIN REPEAT-CONTAINING"/>
    <property type="match status" value="1"/>
</dbReference>
<keyword evidence="1" id="KW-0677">Repeat</keyword>
<comment type="caution">
    <text evidence="4">The sequence shown here is derived from an EMBL/GenBank/DDBJ whole genome shotgun (WGS) entry which is preliminary data.</text>
</comment>
<gene>
    <name evidence="4" type="ORF">BB558_006453</name>
</gene>
<dbReference type="InterPro" id="IPR002110">
    <property type="entry name" value="Ankyrin_rpt"/>
</dbReference>
<feature type="repeat" description="ANK" evidence="3">
    <location>
        <begin position="397"/>
        <end position="429"/>
    </location>
</feature>
<dbReference type="AlphaFoldDB" id="A0A2U1IXR5"/>
<dbReference type="PROSITE" id="PS50088">
    <property type="entry name" value="ANK_REPEAT"/>
    <property type="match status" value="1"/>
</dbReference>
<dbReference type="PANTHER" id="PTHR24123:SF33">
    <property type="entry name" value="PROTEIN HOS4"/>
    <property type="match status" value="1"/>
</dbReference>
<evidence type="ECO:0000313" key="5">
    <source>
        <dbReference type="Proteomes" id="UP000245591"/>
    </source>
</evidence>